<keyword evidence="3" id="KW-1185">Reference proteome</keyword>
<comment type="caution">
    <text evidence="2">The sequence shown here is derived from an EMBL/GenBank/DDBJ whole genome shotgun (WGS) entry which is preliminary data.</text>
</comment>
<feature type="region of interest" description="Disordered" evidence="1">
    <location>
        <begin position="204"/>
        <end position="225"/>
    </location>
</feature>
<evidence type="ECO:0000313" key="3">
    <source>
        <dbReference type="Proteomes" id="UP001369815"/>
    </source>
</evidence>
<evidence type="ECO:0000313" key="2">
    <source>
        <dbReference type="EMBL" id="KAK6953265.1"/>
    </source>
</evidence>
<gene>
    <name evidence="2" type="ORF">Daesc_005566</name>
</gene>
<organism evidence="2 3">
    <name type="scientific">Daldinia eschscholtzii</name>
    <dbReference type="NCBI Taxonomy" id="292717"/>
    <lineage>
        <taxon>Eukaryota</taxon>
        <taxon>Fungi</taxon>
        <taxon>Dikarya</taxon>
        <taxon>Ascomycota</taxon>
        <taxon>Pezizomycotina</taxon>
        <taxon>Sordariomycetes</taxon>
        <taxon>Xylariomycetidae</taxon>
        <taxon>Xylariales</taxon>
        <taxon>Hypoxylaceae</taxon>
        <taxon>Daldinia</taxon>
    </lineage>
</organism>
<proteinExistence type="predicted"/>
<accession>A0AAX6MKV1</accession>
<protein>
    <submittedName>
        <fullName evidence="2">Uncharacterized protein</fullName>
    </submittedName>
</protein>
<name>A0AAX6MKV1_9PEZI</name>
<dbReference type="AlphaFoldDB" id="A0AAX6MKV1"/>
<dbReference type="Proteomes" id="UP001369815">
    <property type="component" value="Unassembled WGS sequence"/>
</dbReference>
<reference evidence="2 3" key="1">
    <citation type="journal article" date="2024" name="Front Chem Biol">
        <title>Unveiling the potential of Daldinia eschscholtzii MFLUCC 19-0629 through bioactivity and bioinformatics studies for enhanced sustainable agriculture production.</title>
        <authorList>
            <person name="Brooks S."/>
            <person name="Weaver J.A."/>
            <person name="Klomchit A."/>
            <person name="Alharthi S.A."/>
            <person name="Onlamun T."/>
            <person name="Nurani R."/>
            <person name="Vong T.K."/>
            <person name="Alberti F."/>
            <person name="Greco C."/>
        </authorList>
    </citation>
    <scope>NUCLEOTIDE SEQUENCE [LARGE SCALE GENOMIC DNA]</scope>
    <source>
        <strain evidence="2">MFLUCC 19-0629</strain>
    </source>
</reference>
<feature type="compositionally biased region" description="Polar residues" evidence="1">
    <location>
        <begin position="214"/>
        <end position="225"/>
    </location>
</feature>
<dbReference type="EMBL" id="JBANMG010000005">
    <property type="protein sequence ID" value="KAK6953265.1"/>
    <property type="molecule type" value="Genomic_DNA"/>
</dbReference>
<sequence>MSSPSSVTTSIPTGAISQWCLYPGIPRVALFGLKCPELKDKSTSSSPDDYQAICCNGVIVDTSRDIYNNSAPVFPNSNPHIGPPRPIDLENLVCCGATGVQTDALTITPTPRTACAPGTTGTPLASLAATNLSRATQYPVTYADSTPPLSSDDPSATVTNDLWGWGRPQYGASGTPLCFLANTKASDASLAEVTVAATYVAPTTSATGSDPAANPTSSPSAGSSVVRTRSKTSLCITLGFMPVRFTIFA</sequence>
<evidence type="ECO:0000256" key="1">
    <source>
        <dbReference type="SAM" id="MobiDB-lite"/>
    </source>
</evidence>